<dbReference type="RefSeq" id="YP_009177061.1">
    <property type="nucleotide sequence ID" value="NC_028238.1"/>
</dbReference>
<proteinExistence type="predicted"/>
<name>A0A0M3ZPK1_9POXV</name>
<organism evidence="1 2">
    <name type="scientific">Turkeypox virus</name>
    <dbReference type="NCBI Taxonomy" id="336486"/>
    <lineage>
        <taxon>Viruses</taxon>
        <taxon>Varidnaviria</taxon>
        <taxon>Bamfordvirae</taxon>
        <taxon>Nucleocytoviricota</taxon>
        <taxon>Pokkesviricetes</taxon>
        <taxon>Chitovirales</taxon>
        <taxon>Poxviridae</taxon>
        <taxon>Chordopoxvirinae</taxon>
        <taxon>Avipoxvirus</taxon>
        <taxon>Avipoxvirus turkeypox</taxon>
    </lineage>
</organism>
<dbReference type="KEGG" id="vg:26122730"/>
<dbReference type="OrthoDB" id="38974at10239"/>
<evidence type="ECO:0000313" key="2">
    <source>
        <dbReference type="Proteomes" id="UP000142477"/>
    </source>
</evidence>
<sequence>MDSVKNIVFVISNFTKKDYHRIKKLDYVYLIICKEEINSIPSISGYIELVEPISPKVLLDINPSIWFESESHKNNIINLYKKKDSYEEYNNTKRECKRMIDLSVFDYYK</sequence>
<accession>A0A0M3ZPK1</accession>
<dbReference type="GeneID" id="26122730"/>
<dbReference type="Proteomes" id="UP000142477">
    <property type="component" value="Segment"/>
</dbReference>
<keyword evidence="2" id="KW-1185">Reference proteome</keyword>
<protein>
    <submittedName>
        <fullName evidence="1">Uncharacterized protein</fullName>
    </submittedName>
</protein>
<evidence type="ECO:0000313" key="1">
    <source>
        <dbReference type="EMBL" id="ALA62414.1"/>
    </source>
</evidence>
<reference evidence="1 2" key="1">
    <citation type="journal article" date="2015" name="Infect. Genet. Evol.">
        <title>Unique genomic organization of a novel Avipoxvirus detected in turkey (Meleagris gallopavo).</title>
        <authorList>
            <person name="Banyai K."/>
            <person name="Palya V."/>
            <person name="Denes B."/>
            <person name="Glavits R."/>
            <person name="Ivanics E."/>
            <person name="Horvath B."/>
            <person name="Farkas S.L."/>
            <person name="Marton S."/>
            <person name="Balint A."/>
            <person name="Gyuranecz M."/>
            <person name="Erdelyi K."/>
            <person name="Dan A."/>
        </authorList>
    </citation>
    <scope>NUCLEOTIDE SEQUENCE [LARGE SCALE GENOMIC DNA]</scope>
    <source>
        <strain evidence="1 2">TKPV-HU1124/2011</strain>
    </source>
</reference>
<dbReference type="EMBL" id="KP728110">
    <property type="protein sequence ID" value="ALA62414.1"/>
    <property type="molecule type" value="Genomic_DNA"/>
</dbReference>